<keyword evidence="2 6" id="KW-0812">Transmembrane</keyword>
<dbReference type="GO" id="GO:0030026">
    <property type="term" value="P:intracellular manganese ion homeostasis"/>
    <property type="evidence" value="ECO:0007669"/>
    <property type="project" value="InterPro"/>
</dbReference>
<dbReference type="GO" id="GO:0005384">
    <property type="term" value="F:manganese ion transmembrane transporter activity"/>
    <property type="evidence" value="ECO:0007669"/>
    <property type="project" value="InterPro"/>
</dbReference>
<evidence type="ECO:0000256" key="5">
    <source>
        <dbReference type="SAM" id="MobiDB-lite"/>
    </source>
</evidence>
<dbReference type="PANTHER" id="PTHR31851">
    <property type="entry name" value="FE(2+)/MN(2+) TRANSPORTER PCL1"/>
    <property type="match status" value="1"/>
</dbReference>
<reference evidence="7 8" key="1">
    <citation type="submission" date="2019-06" db="EMBL/GenBank/DDBJ databases">
        <title>Persicimonas caeni gen. nov., sp. nov., a predatory bacterium isolated from solar saltern.</title>
        <authorList>
            <person name="Wang S."/>
        </authorList>
    </citation>
    <scope>NUCLEOTIDE SEQUENCE [LARGE SCALE GENOMIC DNA]</scope>
    <source>
        <strain evidence="7 8">YN101</strain>
    </source>
</reference>
<dbReference type="RefSeq" id="WP_141196047.1">
    <property type="nucleotide sequence ID" value="NZ_CP041186.1"/>
</dbReference>
<feature type="region of interest" description="Disordered" evidence="5">
    <location>
        <begin position="1"/>
        <end position="20"/>
    </location>
</feature>
<evidence type="ECO:0000256" key="2">
    <source>
        <dbReference type="ARBA" id="ARBA00022692"/>
    </source>
</evidence>
<gene>
    <name evidence="7" type="ORF">FIV42_01990</name>
</gene>
<evidence type="ECO:0008006" key="9">
    <source>
        <dbReference type="Google" id="ProtNLM"/>
    </source>
</evidence>
<dbReference type="EMBL" id="CP041186">
    <property type="protein sequence ID" value="QDG49550.1"/>
    <property type="molecule type" value="Genomic_DNA"/>
</dbReference>
<sequence>MADKSTDLEHSHEPEDVRDRLEGEHEHSYLGDAVLGAIDGAVTTFAVVSGVAGGGLAGGVAVLLGFANLLADGFSMAVSNYESTASTQQMVERRRRQEQRHIEHAPEGEREEIRQIFKRKGFEGDLLERIVDTITDDRELWINTMLSEEYGLQLEGPSPWKAAATTFVAFLVIGFLPLLPFLLTGLSPEQTFIGSAAVTGVTFLGIGLLKGYVTEEPLWRSGLTTLLAGGGAATLAYLTGSWLRQFVETI</sequence>
<feature type="transmembrane region" description="Helical" evidence="6">
    <location>
        <begin position="45"/>
        <end position="71"/>
    </location>
</feature>
<keyword evidence="3 6" id="KW-1133">Transmembrane helix</keyword>
<dbReference type="InterPro" id="IPR008217">
    <property type="entry name" value="Ccc1_fam"/>
</dbReference>
<feature type="transmembrane region" description="Helical" evidence="6">
    <location>
        <begin position="225"/>
        <end position="243"/>
    </location>
</feature>
<evidence type="ECO:0000313" key="8">
    <source>
        <dbReference type="Proteomes" id="UP000315995"/>
    </source>
</evidence>
<accession>A0A4Y6PMS4</accession>
<dbReference type="AlphaFoldDB" id="A0A4Y6PMS4"/>
<organism evidence="7 8">
    <name type="scientific">Persicimonas caeni</name>
    <dbReference type="NCBI Taxonomy" id="2292766"/>
    <lineage>
        <taxon>Bacteria</taxon>
        <taxon>Deltaproteobacteria</taxon>
        <taxon>Bradymonadales</taxon>
        <taxon>Bradymonadaceae</taxon>
        <taxon>Persicimonas</taxon>
    </lineage>
</organism>
<keyword evidence="8" id="KW-1185">Reference proteome</keyword>
<feature type="transmembrane region" description="Helical" evidence="6">
    <location>
        <begin position="192"/>
        <end position="213"/>
    </location>
</feature>
<dbReference type="Proteomes" id="UP000315995">
    <property type="component" value="Chromosome"/>
</dbReference>
<accession>A0A5B8XZR1</accession>
<feature type="transmembrane region" description="Helical" evidence="6">
    <location>
        <begin position="162"/>
        <end position="186"/>
    </location>
</feature>
<comment type="subcellular location">
    <subcellularLocation>
        <location evidence="1">Endomembrane system</location>
        <topology evidence="1">Multi-pass membrane protein</topology>
    </subcellularLocation>
</comment>
<evidence type="ECO:0000313" key="7">
    <source>
        <dbReference type="EMBL" id="QDG49550.1"/>
    </source>
</evidence>
<evidence type="ECO:0000256" key="1">
    <source>
        <dbReference type="ARBA" id="ARBA00004127"/>
    </source>
</evidence>
<dbReference type="Pfam" id="PF01988">
    <property type="entry name" value="VIT1"/>
    <property type="match status" value="1"/>
</dbReference>
<proteinExistence type="predicted"/>
<keyword evidence="4 6" id="KW-0472">Membrane</keyword>
<name>A0A4Y6PMS4_PERCE</name>
<dbReference type="OrthoDB" id="5506246at2"/>
<dbReference type="GO" id="GO:0012505">
    <property type="term" value="C:endomembrane system"/>
    <property type="evidence" value="ECO:0007669"/>
    <property type="project" value="UniProtKB-SubCell"/>
</dbReference>
<evidence type="ECO:0000256" key="6">
    <source>
        <dbReference type="SAM" id="Phobius"/>
    </source>
</evidence>
<protein>
    <recommendedName>
        <fullName evidence="9">VIT family protein</fullName>
    </recommendedName>
</protein>
<evidence type="ECO:0000256" key="3">
    <source>
        <dbReference type="ARBA" id="ARBA00022989"/>
    </source>
</evidence>
<evidence type="ECO:0000256" key="4">
    <source>
        <dbReference type="ARBA" id="ARBA00023136"/>
    </source>
</evidence>